<dbReference type="EMBL" id="KI925454">
    <property type="protein sequence ID" value="ETW86572.1"/>
    <property type="molecule type" value="Genomic_DNA"/>
</dbReference>
<keyword evidence="2" id="KW-1185">Reference proteome</keyword>
<evidence type="ECO:0000313" key="1">
    <source>
        <dbReference type="EMBL" id="ETW86572.1"/>
    </source>
</evidence>
<gene>
    <name evidence="1" type="ORF">HETIRDRAFT_437461</name>
</gene>
<proteinExistence type="predicted"/>
<protein>
    <submittedName>
        <fullName evidence="1">Uncharacterized protein</fullName>
    </submittedName>
</protein>
<reference evidence="1 2" key="1">
    <citation type="journal article" date="2012" name="New Phytol.">
        <title>Insight into trade-off between wood decay and parasitism from the genome of a fungal forest pathogen.</title>
        <authorList>
            <person name="Olson A."/>
            <person name="Aerts A."/>
            <person name="Asiegbu F."/>
            <person name="Belbahri L."/>
            <person name="Bouzid O."/>
            <person name="Broberg A."/>
            <person name="Canback B."/>
            <person name="Coutinho P.M."/>
            <person name="Cullen D."/>
            <person name="Dalman K."/>
            <person name="Deflorio G."/>
            <person name="van Diepen L.T."/>
            <person name="Dunand C."/>
            <person name="Duplessis S."/>
            <person name="Durling M."/>
            <person name="Gonthier P."/>
            <person name="Grimwood J."/>
            <person name="Fossdal C.G."/>
            <person name="Hansson D."/>
            <person name="Henrissat B."/>
            <person name="Hietala A."/>
            <person name="Himmelstrand K."/>
            <person name="Hoffmeister D."/>
            <person name="Hogberg N."/>
            <person name="James T.Y."/>
            <person name="Karlsson M."/>
            <person name="Kohler A."/>
            <person name="Kues U."/>
            <person name="Lee Y.H."/>
            <person name="Lin Y.C."/>
            <person name="Lind M."/>
            <person name="Lindquist E."/>
            <person name="Lombard V."/>
            <person name="Lucas S."/>
            <person name="Lunden K."/>
            <person name="Morin E."/>
            <person name="Murat C."/>
            <person name="Park J."/>
            <person name="Raffaello T."/>
            <person name="Rouze P."/>
            <person name="Salamov A."/>
            <person name="Schmutz J."/>
            <person name="Solheim H."/>
            <person name="Stahlberg J."/>
            <person name="Velez H."/>
            <person name="de Vries R.P."/>
            <person name="Wiebenga A."/>
            <person name="Woodward S."/>
            <person name="Yakovlev I."/>
            <person name="Garbelotto M."/>
            <person name="Martin F."/>
            <person name="Grigoriev I.V."/>
            <person name="Stenlid J."/>
        </authorList>
    </citation>
    <scope>NUCLEOTIDE SEQUENCE [LARGE SCALE GENOMIC DNA]</scope>
    <source>
        <strain evidence="1 2">TC 32-1</strain>
    </source>
</reference>
<accession>W4KL67</accession>
<dbReference type="HOGENOM" id="CLU_2373046_0_0_1"/>
<dbReference type="RefSeq" id="XP_009540580.1">
    <property type="nucleotide sequence ID" value="XM_009542285.2"/>
</dbReference>
<dbReference type="GeneID" id="20674953"/>
<dbReference type="KEGG" id="hir:HETIRDRAFT_437461"/>
<feature type="non-terminal residue" evidence="1">
    <location>
        <position position="95"/>
    </location>
</feature>
<dbReference type="InParanoid" id="W4KL67"/>
<organism evidence="1 2">
    <name type="scientific">Heterobasidion irregulare (strain TC 32-1)</name>
    <dbReference type="NCBI Taxonomy" id="747525"/>
    <lineage>
        <taxon>Eukaryota</taxon>
        <taxon>Fungi</taxon>
        <taxon>Dikarya</taxon>
        <taxon>Basidiomycota</taxon>
        <taxon>Agaricomycotina</taxon>
        <taxon>Agaricomycetes</taxon>
        <taxon>Russulales</taxon>
        <taxon>Bondarzewiaceae</taxon>
        <taxon>Heterobasidion</taxon>
        <taxon>Heterobasidion annosum species complex</taxon>
    </lineage>
</organism>
<evidence type="ECO:0000313" key="2">
    <source>
        <dbReference type="Proteomes" id="UP000030671"/>
    </source>
</evidence>
<name>W4KL67_HETIT</name>
<dbReference type="Proteomes" id="UP000030671">
    <property type="component" value="Unassembled WGS sequence"/>
</dbReference>
<dbReference type="AlphaFoldDB" id="W4KL67"/>
<sequence>MGNPSDPISMMDSARPPLMSASMLATYTGGFHKCARSQGMAEVKHRSSQGRLYRSTHGPVPSCTYVRSLTLCHELPPRNSLVLCARPFHPSSWTR</sequence>